<evidence type="ECO:0000313" key="2">
    <source>
        <dbReference type="EMBL" id="CAE0813517.1"/>
    </source>
</evidence>
<feature type="region of interest" description="Disordered" evidence="1">
    <location>
        <begin position="57"/>
        <end position="76"/>
    </location>
</feature>
<gene>
    <name evidence="2" type="ORF">EGYM00163_LOCUS24668</name>
</gene>
<evidence type="ECO:0000256" key="1">
    <source>
        <dbReference type="SAM" id="MobiDB-lite"/>
    </source>
</evidence>
<sequence length="159" mass="17460">MMPVTTCAAQVLLTRFTASTKRQVQFDDEGLHIPLFSVEYQLPLAAVKYEEDRVQRCGGSGRNSGIPQKERDHRRGGRSVPLCRWLQLPGAPMVVQASKALCDLATPTMQHLAQAGSAPPLCLWPPRLSPCVPLLCTLERSHTVIAPTPSMPSSRTFVQ</sequence>
<reference evidence="2" key="1">
    <citation type="submission" date="2021-01" db="EMBL/GenBank/DDBJ databases">
        <authorList>
            <person name="Corre E."/>
            <person name="Pelletier E."/>
            <person name="Niang G."/>
            <person name="Scheremetjew M."/>
            <person name="Finn R."/>
            <person name="Kale V."/>
            <person name="Holt S."/>
            <person name="Cochrane G."/>
            <person name="Meng A."/>
            <person name="Brown T."/>
            <person name="Cohen L."/>
        </authorList>
    </citation>
    <scope>NUCLEOTIDE SEQUENCE</scope>
    <source>
        <strain evidence="2">CCMP1594</strain>
    </source>
</reference>
<proteinExistence type="predicted"/>
<accession>A0A7S4D1Y5</accession>
<dbReference type="EMBL" id="HBJA01070197">
    <property type="protein sequence ID" value="CAE0813517.1"/>
    <property type="molecule type" value="Transcribed_RNA"/>
</dbReference>
<organism evidence="2">
    <name type="scientific">Eutreptiella gymnastica</name>
    <dbReference type="NCBI Taxonomy" id="73025"/>
    <lineage>
        <taxon>Eukaryota</taxon>
        <taxon>Discoba</taxon>
        <taxon>Euglenozoa</taxon>
        <taxon>Euglenida</taxon>
        <taxon>Spirocuta</taxon>
        <taxon>Euglenophyceae</taxon>
        <taxon>Eutreptiales</taxon>
        <taxon>Eutreptiaceae</taxon>
        <taxon>Eutreptiella</taxon>
    </lineage>
</organism>
<name>A0A7S4D1Y5_9EUGL</name>
<protein>
    <submittedName>
        <fullName evidence="2">Uncharacterized protein</fullName>
    </submittedName>
</protein>
<dbReference type="AlphaFoldDB" id="A0A7S4D1Y5"/>